<protein>
    <recommendedName>
        <fullName evidence="3">DUF393 domain-containing protein</fullName>
    </recommendedName>
</protein>
<gene>
    <name evidence="1" type="ORF">SAMN05443545_109106</name>
</gene>
<dbReference type="RefSeq" id="WP_092571760.1">
    <property type="nucleotide sequence ID" value="NZ_BMXH01000007.1"/>
</dbReference>
<evidence type="ECO:0008006" key="3">
    <source>
        <dbReference type="Google" id="ProtNLM"/>
    </source>
</evidence>
<dbReference type="Proteomes" id="UP000198500">
    <property type="component" value="Unassembled WGS sequence"/>
</dbReference>
<accession>A0A1H3GH77</accession>
<dbReference type="InterPro" id="IPR007263">
    <property type="entry name" value="DCC1-like"/>
</dbReference>
<dbReference type="GO" id="GO:0015035">
    <property type="term" value="F:protein-disulfide reductase activity"/>
    <property type="evidence" value="ECO:0007669"/>
    <property type="project" value="InterPro"/>
</dbReference>
<dbReference type="AlphaFoldDB" id="A0A1H3GH77"/>
<reference evidence="1 2" key="1">
    <citation type="submission" date="2016-10" db="EMBL/GenBank/DDBJ databases">
        <authorList>
            <person name="de Groot N.N."/>
        </authorList>
    </citation>
    <scope>NUCLEOTIDE SEQUENCE [LARGE SCALE GENOMIC DNA]</scope>
    <source>
        <strain evidence="1 2">DSM 19219</strain>
    </source>
</reference>
<evidence type="ECO:0000313" key="2">
    <source>
        <dbReference type="Proteomes" id="UP000198500"/>
    </source>
</evidence>
<keyword evidence="2" id="KW-1185">Reference proteome</keyword>
<evidence type="ECO:0000313" key="1">
    <source>
        <dbReference type="EMBL" id="SDY02355.1"/>
    </source>
</evidence>
<dbReference type="EMBL" id="FNNI01000009">
    <property type="protein sequence ID" value="SDY02355.1"/>
    <property type="molecule type" value="Genomic_DNA"/>
</dbReference>
<dbReference type="Pfam" id="PF04134">
    <property type="entry name" value="DCC1-like"/>
    <property type="match status" value="1"/>
</dbReference>
<name>A0A1H3GH77_9GAMM</name>
<proteinExistence type="predicted"/>
<organism evidence="1 2">
    <name type="scientific">Aidingimonas halophila</name>
    <dbReference type="NCBI Taxonomy" id="574349"/>
    <lineage>
        <taxon>Bacteria</taxon>
        <taxon>Pseudomonadati</taxon>
        <taxon>Pseudomonadota</taxon>
        <taxon>Gammaproteobacteria</taxon>
        <taxon>Oceanospirillales</taxon>
        <taxon>Halomonadaceae</taxon>
        <taxon>Aidingimonas</taxon>
    </lineage>
</organism>
<dbReference type="STRING" id="574349.SAMN05443545_109106"/>
<sequence>MQEAVLVYDTQCPFCDQYCRLLRLRDSVGEIRLVDARQASDIMEEITRAGLDIDQGMVLKLDDRLYYGDDAIHALALMSSRSGMFNRLNYWIFRSPRRARWLYPVLRYCRNRLLRLMGRTKVNNLARPDNTHF</sequence>
<dbReference type="OrthoDB" id="9180348at2"/>